<dbReference type="RefSeq" id="NP_001021836.1">
    <property type="nucleotide sequence ID" value="NM_001026665.1"/>
</dbReference>
<dbReference type="eggNOG" id="ENOG502TIZ2">
    <property type="taxonomic scope" value="Eukaryota"/>
</dbReference>
<evidence type="ECO:0000256" key="1">
    <source>
        <dbReference type="SAM" id="MobiDB-lite"/>
    </source>
</evidence>
<evidence type="ECO:0000313" key="4">
    <source>
        <dbReference type="WormBase" id="Y87G2A.20"/>
    </source>
</evidence>
<dbReference type="AlphaFoldDB" id="Q56VY3"/>
<dbReference type="KEGG" id="cel:CELE_Y87G2A.20"/>
<reference evidence="2 3" key="1">
    <citation type="journal article" date="1998" name="Science">
        <title>Genome sequence of the nematode C. elegans: a platform for investigating biology.</title>
        <authorList>
            <consortium name="The C. elegans sequencing consortium"/>
            <person name="Sulson J.E."/>
            <person name="Waterston R."/>
        </authorList>
    </citation>
    <scope>NUCLEOTIDE SEQUENCE [LARGE SCALE GENOMIC DNA]</scope>
    <source>
        <strain evidence="2 3">Bristol N2</strain>
    </source>
</reference>
<dbReference type="UCSC" id="Y87G2A.20">
    <property type="organism name" value="c. elegans"/>
</dbReference>
<dbReference type="HOGENOM" id="CLU_1251679_0_0_1"/>
<dbReference type="OMA" id="FQSNRFG"/>
<accession>Q56VY3</accession>
<proteinExistence type="predicted"/>
<dbReference type="AGR" id="WB:WBGene00044261"/>
<keyword evidence="3" id="KW-1185">Reference proteome</keyword>
<feature type="region of interest" description="Disordered" evidence="1">
    <location>
        <begin position="1"/>
        <end position="121"/>
    </location>
</feature>
<dbReference type="CTD" id="3565705"/>
<dbReference type="WormBase" id="Y87G2A.20">
    <property type="protein sequence ID" value="CE38472"/>
    <property type="gene ID" value="WBGene00044261"/>
</dbReference>
<evidence type="ECO:0000313" key="2">
    <source>
        <dbReference type="EMBL" id="CAI79283.1"/>
    </source>
</evidence>
<name>Q56VY3_CAEEL</name>
<dbReference type="SMR" id="Q56VY3"/>
<dbReference type="Bgee" id="WBGene00044261">
    <property type="expression patterns" value="Expressed in larva and 3 other cell types or tissues"/>
</dbReference>
<dbReference type="InParanoid" id="Q56VY3"/>
<protein>
    <submittedName>
        <fullName evidence="2">F-box domain-containing protein</fullName>
    </submittedName>
</protein>
<organism evidence="2 3">
    <name type="scientific">Caenorhabditis elegans</name>
    <dbReference type="NCBI Taxonomy" id="6239"/>
    <lineage>
        <taxon>Eukaryota</taxon>
        <taxon>Metazoa</taxon>
        <taxon>Ecdysozoa</taxon>
        <taxon>Nematoda</taxon>
        <taxon>Chromadorea</taxon>
        <taxon>Rhabditida</taxon>
        <taxon>Rhabditina</taxon>
        <taxon>Rhabditomorpha</taxon>
        <taxon>Rhabditoidea</taxon>
        <taxon>Rhabditidae</taxon>
        <taxon>Peloderinae</taxon>
        <taxon>Caenorhabditis</taxon>
    </lineage>
</organism>
<feature type="compositionally biased region" description="Basic residues" evidence="1">
    <location>
        <begin position="1"/>
        <end position="89"/>
    </location>
</feature>
<dbReference type="GeneID" id="3565705"/>
<gene>
    <name evidence="2" type="ORF">CELE_Y87G2A.20</name>
    <name evidence="2 4" type="ORF">Y87G2A.20</name>
</gene>
<dbReference type="EMBL" id="BX284601">
    <property type="protein sequence ID" value="CAI79283.1"/>
    <property type="molecule type" value="Genomic_DNA"/>
</dbReference>
<dbReference type="PaxDb" id="6239-Y87G2A.20"/>
<sequence>MPAKKSKAPVAKKRPASRGGKKPKKGGKANKTKTKATKRKAQMKKKWTKTAQKKRKERKKADKAKKKTKKDAAKRKKKSKDKKKKQKAQKKAEKPKQQPASEEEDDAGNDKEGGMKFSGMSLDQLQNIRKSVAELTKDEFLEYIKNNSDHQIMEAQHMSSAEGRMKLFKDSERPTCTSRGPFQSNRFGALFLIPGHQ</sequence>
<evidence type="ECO:0000313" key="3">
    <source>
        <dbReference type="Proteomes" id="UP000001940"/>
    </source>
</evidence>
<dbReference type="OrthoDB" id="5864780at2759"/>
<dbReference type="Proteomes" id="UP000001940">
    <property type="component" value="Chromosome I"/>
</dbReference>